<proteinExistence type="predicted"/>
<gene>
    <name evidence="2" type="ordered locus">Astex_3193</name>
</gene>
<name>E8RTK7_ASTEC</name>
<evidence type="ECO:0000313" key="2">
    <source>
        <dbReference type="EMBL" id="ADU14828.1"/>
    </source>
</evidence>
<protein>
    <submittedName>
        <fullName evidence="2">Uncharacterized protein</fullName>
    </submittedName>
</protein>
<sequence>MACGWIGAAVNAIGKLADDREGITEDMLGLSDLRAFRRKLCTDQRPNQGRNHPPDRIVIGLHFGLKTGSVPHHDQTRPGGSTAHHLLFDRVKAGGDDAIP</sequence>
<feature type="region of interest" description="Disordered" evidence="1">
    <location>
        <begin position="68"/>
        <end position="87"/>
    </location>
</feature>
<keyword evidence="3" id="KW-1185">Reference proteome</keyword>
<evidence type="ECO:0000256" key="1">
    <source>
        <dbReference type="SAM" id="MobiDB-lite"/>
    </source>
</evidence>
<dbReference type="HOGENOM" id="CLU_2299901_0_0_5"/>
<evidence type="ECO:0000313" key="3">
    <source>
        <dbReference type="Proteomes" id="UP000001492"/>
    </source>
</evidence>
<accession>E8RTK7</accession>
<dbReference type="KEGG" id="aex:Astex_3193"/>
<dbReference type="AlphaFoldDB" id="E8RTK7"/>
<dbReference type="Proteomes" id="UP000001492">
    <property type="component" value="Chromosome 2"/>
</dbReference>
<dbReference type="EMBL" id="CP002396">
    <property type="protein sequence ID" value="ADU14828.1"/>
    <property type="molecule type" value="Genomic_DNA"/>
</dbReference>
<reference evidence="3" key="1">
    <citation type="submission" date="2010-12" db="EMBL/GenBank/DDBJ databases">
        <title>Complete sequence of chromosome 2 of Asticcacaulis excentricus CB 48.</title>
        <authorList>
            <consortium name="US DOE Joint Genome Institute"/>
            <person name="Lucas S."/>
            <person name="Copeland A."/>
            <person name="Lapidus A."/>
            <person name="Cheng J.-F."/>
            <person name="Bruce D."/>
            <person name="Goodwin L."/>
            <person name="Pitluck S."/>
            <person name="Teshima H."/>
            <person name="Davenport K."/>
            <person name="Detter J.C."/>
            <person name="Han C."/>
            <person name="Tapia R."/>
            <person name="Land M."/>
            <person name="Hauser L."/>
            <person name="Jeffries C."/>
            <person name="Kyrpides N."/>
            <person name="Ivanova N."/>
            <person name="Ovchinnikova G."/>
            <person name="Brun Y.V."/>
            <person name="Woyke T."/>
        </authorList>
    </citation>
    <scope>NUCLEOTIDE SEQUENCE [LARGE SCALE GENOMIC DNA]</scope>
    <source>
        <strain evidence="3">ATCC 15261 / DSM 4724 / KCTC 12464 / NCIMB 9791 / VKM B-1370 / CB 48</strain>
    </source>
</reference>
<organism evidence="2 3">
    <name type="scientific">Asticcacaulis excentricus (strain ATCC 15261 / DSM 4724 / KCTC 12464 / NCIMB 9791 / VKM B-1370 / CB 48)</name>
    <dbReference type="NCBI Taxonomy" id="573065"/>
    <lineage>
        <taxon>Bacteria</taxon>
        <taxon>Pseudomonadati</taxon>
        <taxon>Pseudomonadota</taxon>
        <taxon>Alphaproteobacteria</taxon>
        <taxon>Caulobacterales</taxon>
        <taxon>Caulobacteraceae</taxon>
        <taxon>Asticcacaulis</taxon>
    </lineage>
</organism>